<accession>A0A6J4S4E9</accession>
<keyword evidence="2" id="KW-0687">Ribonucleoprotein</keyword>
<feature type="compositionally biased region" description="Basic residues" evidence="1">
    <location>
        <begin position="98"/>
        <end position="111"/>
    </location>
</feature>
<sequence length="150" mass="17052">APGDSAQGRRAPRRRRDGGRRLEGLPAQLPDPAQARPAGDARLHPGRPAATGRRRRRRPAGDRARPGDSRDAQQDGPHHRPPGRRRRSPVRIGDRPGSRRRHPRGSWRAHRQAQGEPRRADQDRRHPDGRSRSGRRRDRVGQDDDRRAEV</sequence>
<proteinExistence type="predicted"/>
<keyword evidence="2" id="KW-0689">Ribosomal protein</keyword>
<reference evidence="2" key="1">
    <citation type="submission" date="2020-02" db="EMBL/GenBank/DDBJ databases">
        <authorList>
            <person name="Meier V. D."/>
        </authorList>
    </citation>
    <scope>NUCLEOTIDE SEQUENCE</scope>
    <source>
        <strain evidence="2">AVDCRST_MAG69</strain>
    </source>
</reference>
<evidence type="ECO:0000256" key="1">
    <source>
        <dbReference type="SAM" id="MobiDB-lite"/>
    </source>
</evidence>
<feature type="region of interest" description="Disordered" evidence="1">
    <location>
        <begin position="1"/>
        <end position="150"/>
    </location>
</feature>
<gene>
    <name evidence="2" type="ORF">AVDCRST_MAG69-1204</name>
</gene>
<protein>
    <submittedName>
        <fullName evidence="2">LSU ribosomal protein L9p</fullName>
    </submittedName>
</protein>
<dbReference type="GO" id="GO:0005840">
    <property type="term" value="C:ribosome"/>
    <property type="evidence" value="ECO:0007669"/>
    <property type="project" value="UniProtKB-KW"/>
</dbReference>
<name>A0A6J4S4E9_9ACTN</name>
<organism evidence="2">
    <name type="scientific">uncultured Solirubrobacteraceae bacterium</name>
    <dbReference type="NCBI Taxonomy" id="1162706"/>
    <lineage>
        <taxon>Bacteria</taxon>
        <taxon>Bacillati</taxon>
        <taxon>Actinomycetota</taxon>
        <taxon>Thermoleophilia</taxon>
        <taxon>Solirubrobacterales</taxon>
        <taxon>Solirubrobacteraceae</taxon>
        <taxon>environmental samples</taxon>
    </lineage>
</organism>
<feature type="compositionally biased region" description="Basic and acidic residues" evidence="1">
    <location>
        <begin position="139"/>
        <end position="150"/>
    </location>
</feature>
<feature type="non-terminal residue" evidence="2">
    <location>
        <position position="1"/>
    </location>
</feature>
<feature type="compositionally biased region" description="Basic residues" evidence="1">
    <location>
        <begin position="79"/>
        <end position="89"/>
    </location>
</feature>
<evidence type="ECO:0000313" key="2">
    <source>
        <dbReference type="EMBL" id="CAA9488570.1"/>
    </source>
</evidence>
<feature type="compositionally biased region" description="Basic and acidic residues" evidence="1">
    <location>
        <begin position="116"/>
        <end position="131"/>
    </location>
</feature>
<feature type="non-terminal residue" evidence="2">
    <location>
        <position position="150"/>
    </location>
</feature>
<feature type="compositionally biased region" description="Basic and acidic residues" evidence="1">
    <location>
        <begin position="59"/>
        <end position="78"/>
    </location>
</feature>
<dbReference type="EMBL" id="CADCVP010000132">
    <property type="protein sequence ID" value="CAA9488570.1"/>
    <property type="molecule type" value="Genomic_DNA"/>
</dbReference>
<dbReference type="AlphaFoldDB" id="A0A6J4S4E9"/>